<name>A0A420FG66_9SPHI</name>
<evidence type="ECO:0000256" key="10">
    <source>
        <dbReference type="RuleBase" id="RU003357"/>
    </source>
</evidence>
<evidence type="ECO:0000259" key="12">
    <source>
        <dbReference type="Pfam" id="PF00593"/>
    </source>
</evidence>
<evidence type="ECO:0000256" key="6">
    <source>
        <dbReference type="ARBA" id="ARBA00023077"/>
    </source>
</evidence>
<feature type="domain" description="TonB-dependent receptor plug" evidence="13">
    <location>
        <begin position="140"/>
        <end position="283"/>
    </location>
</feature>
<dbReference type="InterPro" id="IPR036942">
    <property type="entry name" value="Beta-barrel_TonB_sf"/>
</dbReference>
<dbReference type="EMBL" id="MCAQ01000028">
    <property type="protein sequence ID" value="RKF31855.1"/>
    <property type="molecule type" value="Genomic_DNA"/>
</dbReference>
<keyword evidence="4" id="KW-0812">Transmembrane</keyword>
<dbReference type="InterPro" id="IPR039426">
    <property type="entry name" value="TonB-dep_rcpt-like"/>
</dbReference>
<evidence type="ECO:0000256" key="8">
    <source>
        <dbReference type="ARBA" id="ARBA00023170"/>
    </source>
</evidence>
<evidence type="ECO:0000256" key="1">
    <source>
        <dbReference type="ARBA" id="ARBA00004571"/>
    </source>
</evidence>
<keyword evidence="8 14" id="KW-0675">Receptor</keyword>
<dbReference type="RefSeq" id="WP_120336088.1">
    <property type="nucleotide sequence ID" value="NZ_MCAQ01000028.1"/>
</dbReference>
<reference evidence="14 15" key="1">
    <citation type="submission" date="2016-07" db="EMBL/GenBank/DDBJ databases">
        <title>Genome analysis of Sphingobacterium siyangense T12B17.</title>
        <authorList>
            <person name="Xu D."/>
            <person name="Su Y."/>
            <person name="Zheng S."/>
        </authorList>
    </citation>
    <scope>NUCLEOTIDE SEQUENCE [LARGE SCALE GENOMIC DNA]</scope>
    <source>
        <strain evidence="14 15">T12B17</strain>
    </source>
</reference>
<comment type="similarity">
    <text evidence="10">Belongs to the TonB-dependent receptor family.</text>
</comment>
<evidence type="ECO:0000256" key="4">
    <source>
        <dbReference type="ARBA" id="ARBA00022692"/>
    </source>
</evidence>
<dbReference type="Pfam" id="PF07715">
    <property type="entry name" value="Plug"/>
    <property type="match status" value="1"/>
</dbReference>
<dbReference type="SUPFAM" id="SSF49464">
    <property type="entry name" value="Carboxypeptidase regulatory domain-like"/>
    <property type="match status" value="1"/>
</dbReference>
<dbReference type="Gene3D" id="2.60.40.1120">
    <property type="entry name" value="Carboxypeptidase-like, regulatory domain"/>
    <property type="match status" value="1"/>
</dbReference>
<comment type="caution">
    <text evidence="14">The sequence shown here is derived from an EMBL/GenBank/DDBJ whole genome shotgun (WGS) entry which is preliminary data.</text>
</comment>
<dbReference type="PANTHER" id="PTHR30069">
    <property type="entry name" value="TONB-DEPENDENT OUTER MEMBRANE RECEPTOR"/>
    <property type="match status" value="1"/>
</dbReference>
<dbReference type="InterPro" id="IPR000531">
    <property type="entry name" value="Beta-barrel_TonB"/>
</dbReference>
<gene>
    <name evidence="14" type="ORF">BCY89_17020</name>
</gene>
<dbReference type="InterPro" id="IPR008969">
    <property type="entry name" value="CarboxyPept-like_regulatory"/>
</dbReference>
<evidence type="ECO:0000256" key="9">
    <source>
        <dbReference type="ARBA" id="ARBA00023237"/>
    </source>
</evidence>
<evidence type="ECO:0000256" key="11">
    <source>
        <dbReference type="SAM" id="SignalP"/>
    </source>
</evidence>
<keyword evidence="7 10" id="KW-0472">Membrane</keyword>
<evidence type="ECO:0000256" key="3">
    <source>
        <dbReference type="ARBA" id="ARBA00022452"/>
    </source>
</evidence>
<dbReference type="GO" id="GO:0009279">
    <property type="term" value="C:cell outer membrane"/>
    <property type="evidence" value="ECO:0007669"/>
    <property type="project" value="UniProtKB-SubCell"/>
</dbReference>
<dbReference type="Gene3D" id="2.170.130.10">
    <property type="entry name" value="TonB-dependent receptor, plug domain"/>
    <property type="match status" value="1"/>
</dbReference>
<evidence type="ECO:0000259" key="13">
    <source>
        <dbReference type="Pfam" id="PF07715"/>
    </source>
</evidence>
<dbReference type="GO" id="GO:0044718">
    <property type="term" value="P:siderophore transmembrane transport"/>
    <property type="evidence" value="ECO:0007669"/>
    <property type="project" value="TreeGrafter"/>
</dbReference>
<dbReference type="Proteomes" id="UP000286402">
    <property type="component" value="Unassembled WGS sequence"/>
</dbReference>
<dbReference type="GO" id="GO:0015344">
    <property type="term" value="F:siderophore uptake transmembrane transporter activity"/>
    <property type="evidence" value="ECO:0007669"/>
    <property type="project" value="TreeGrafter"/>
</dbReference>
<keyword evidence="15" id="KW-1185">Reference proteome</keyword>
<feature type="chain" id="PRO_5019236543" evidence="11">
    <location>
        <begin position="31"/>
        <end position="942"/>
    </location>
</feature>
<evidence type="ECO:0000256" key="2">
    <source>
        <dbReference type="ARBA" id="ARBA00022448"/>
    </source>
</evidence>
<organism evidence="14 15">
    <name type="scientific">Sphingobacterium siyangense</name>
    <dbReference type="NCBI Taxonomy" id="459529"/>
    <lineage>
        <taxon>Bacteria</taxon>
        <taxon>Pseudomonadati</taxon>
        <taxon>Bacteroidota</taxon>
        <taxon>Sphingobacteriia</taxon>
        <taxon>Sphingobacteriales</taxon>
        <taxon>Sphingobacteriaceae</taxon>
        <taxon>Sphingobacterium</taxon>
    </lineage>
</organism>
<protein>
    <submittedName>
        <fullName evidence="14">Outer membrane receptor protein</fullName>
    </submittedName>
</protein>
<dbReference type="InterPro" id="IPR037066">
    <property type="entry name" value="Plug_dom_sf"/>
</dbReference>
<keyword evidence="6 10" id="KW-0798">TonB box</keyword>
<dbReference type="PANTHER" id="PTHR30069:SF29">
    <property type="entry name" value="HEMOGLOBIN AND HEMOGLOBIN-HAPTOGLOBIN-BINDING PROTEIN 1-RELATED"/>
    <property type="match status" value="1"/>
</dbReference>
<dbReference type="Gene3D" id="2.40.170.20">
    <property type="entry name" value="TonB-dependent receptor, beta-barrel domain"/>
    <property type="match status" value="1"/>
</dbReference>
<dbReference type="Pfam" id="PF00593">
    <property type="entry name" value="TonB_dep_Rec_b-barrel"/>
    <property type="match status" value="1"/>
</dbReference>
<proteinExistence type="inferred from homology"/>
<evidence type="ECO:0000256" key="7">
    <source>
        <dbReference type="ARBA" id="ARBA00023136"/>
    </source>
</evidence>
<evidence type="ECO:0000256" key="5">
    <source>
        <dbReference type="ARBA" id="ARBA00022729"/>
    </source>
</evidence>
<evidence type="ECO:0000313" key="14">
    <source>
        <dbReference type="EMBL" id="RKF31855.1"/>
    </source>
</evidence>
<dbReference type="SUPFAM" id="SSF56935">
    <property type="entry name" value="Porins"/>
    <property type="match status" value="1"/>
</dbReference>
<dbReference type="Pfam" id="PF13715">
    <property type="entry name" value="CarbopepD_reg_2"/>
    <property type="match status" value="1"/>
</dbReference>
<keyword evidence="5 11" id="KW-0732">Signal</keyword>
<comment type="subcellular location">
    <subcellularLocation>
        <location evidence="1">Cell outer membrane</location>
        <topology evidence="1">Multi-pass membrane protein</topology>
    </subcellularLocation>
</comment>
<feature type="domain" description="TonB-dependent receptor-like beta-barrel" evidence="12">
    <location>
        <begin position="335"/>
        <end position="908"/>
    </location>
</feature>
<keyword evidence="3" id="KW-1134">Transmembrane beta strand</keyword>
<feature type="signal peptide" evidence="11">
    <location>
        <begin position="1"/>
        <end position="30"/>
    </location>
</feature>
<keyword evidence="2" id="KW-0813">Transport</keyword>
<accession>A0A420FG66</accession>
<evidence type="ECO:0000313" key="15">
    <source>
        <dbReference type="Proteomes" id="UP000286402"/>
    </source>
</evidence>
<sequence>MENNEPALIRQRSILFFALLTLSASTTTFAATPTNTKPLTERSFQDGDIRGIITEKSTGKALKGATVQIRELGLYTKTDENGRFTFDRTPSGQYTLVVSYLGMLTVEQTVTASKQPIAIALAENSIALADVVVVGQENRKEGATSTIINRKAIEHMQATNLGEVLQLLPGGMTTNPSFTNVNKTGIRNVGNSNQTNRSSDYMSSLGTSLIINGAPTSNNANLQSLGSAAILTGTSGSSGSAGSFSTSQGLGADMRQYTADNVESVEVIRGIAGVEYGDMTSGAIIVQTKAGKEDLQIKGRINPKLTQFWAGQGFDLGKNKGTLFVDLDYTRANDKQTSAYAAYNRVTGSAQYSKTFGQEKPLYTTTYFSFGSNLDNVKIDPDANAVPQLNKSQEYSYRFSTNGKWKVNKALARQLNYTVSLNYSLQKSYMENAGTAGISAVGNSYTDGTFEAPYLPASYINKAWVEGKPINLFAKISDEFYAKTGLFTHRVLVGTDYRMDANSGKGKTFDPNFPYRTNNLNGYRARAYKDIPALNQLGAYAEDRMTARFGKRELAIQAGVRMDQLQPFSSDGKTAVSPRINVSYDLLPAFTLRGGYGIATKAPTLNMLYPENAYFDVFSLNYYKQDPNEALALLTTRVYETGNDQLKLAKSYKKELGIDWKVGKGQRLSITAYHDKIDNAYDYMTTLSSLQHALIPTYTVQQEVAGGKPILSDVVTNTPYVFTYATPTNGRQIINKGAEFDFDMGRFDAIRTSFQLTGAYQSTKSTTTIPYILAQEVPNKTMTRVGVFAPRGTDSERLMTTLRAIHHIPELRFILTLTAQTIWIDKERNVDYSSLPIGYIPVGSDKRMDIVYFSEAERQQITSADRDIYLSLSDATFRTESWKPLWLFNMKLTKEFAKNMGFSFYANNFINNRPLVRSTRNPEQFTKRNIDIFFGTELSIKF</sequence>
<dbReference type="InterPro" id="IPR012910">
    <property type="entry name" value="Plug_dom"/>
</dbReference>
<keyword evidence="9" id="KW-0998">Cell outer membrane</keyword>
<dbReference type="AlphaFoldDB" id="A0A420FG66"/>